<dbReference type="InterPro" id="IPR004045">
    <property type="entry name" value="Glutathione_S-Trfase_N"/>
</dbReference>
<dbReference type="InterPro" id="IPR004046">
    <property type="entry name" value="GST_C"/>
</dbReference>
<evidence type="ECO:0000313" key="5">
    <source>
        <dbReference type="Proteomes" id="UP001549921"/>
    </source>
</evidence>
<dbReference type="InterPro" id="IPR010987">
    <property type="entry name" value="Glutathione-S-Trfase_C-like"/>
</dbReference>
<dbReference type="GO" id="GO:0003824">
    <property type="term" value="F:catalytic activity"/>
    <property type="evidence" value="ECO:0007669"/>
    <property type="project" value="UniProtKB-ARBA"/>
</dbReference>
<dbReference type="AlphaFoldDB" id="A0ABD0T5L6"/>
<reference evidence="4 5" key="1">
    <citation type="submission" date="2024-06" db="EMBL/GenBank/DDBJ databases">
        <title>A chromosome-level genome assembly of beet webworm, Loxostege sticticalis.</title>
        <authorList>
            <person name="Zhang Y."/>
        </authorList>
    </citation>
    <scope>NUCLEOTIDE SEQUENCE [LARGE SCALE GENOMIC DNA]</scope>
    <source>
        <strain evidence="4">AQ028</strain>
        <tissue evidence="4">Male pupae</tissue>
    </source>
</reference>
<dbReference type="InterPro" id="IPR036282">
    <property type="entry name" value="Glutathione-S-Trfase_C_sf"/>
</dbReference>
<evidence type="ECO:0000313" key="4">
    <source>
        <dbReference type="EMBL" id="KAL0832358.1"/>
    </source>
</evidence>
<dbReference type="EMBL" id="JBEDNZ010000011">
    <property type="protein sequence ID" value="KAL0832358.1"/>
    <property type="molecule type" value="Genomic_DNA"/>
</dbReference>
<dbReference type="SFLD" id="SFLDG00358">
    <property type="entry name" value="Main_(cytGST)"/>
    <property type="match status" value="1"/>
</dbReference>
<dbReference type="InterPro" id="IPR040079">
    <property type="entry name" value="Glutathione_S-Trfase"/>
</dbReference>
<dbReference type="SUPFAM" id="SSF52833">
    <property type="entry name" value="Thioredoxin-like"/>
    <property type="match status" value="1"/>
</dbReference>
<dbReference type="Gene3D" id="1.20.1050.10">
    <property type="match status" value="2"/>
</dbReference>
<dbReference type="SFLD" id="SFLDS00019">
    <property type="entry name" value="Glutathione_Transferase_(cytos"/>
    <property type="match status" value="1"/>
</dbReference>
<comment type="caution">
    <text evidence="4">The sequence shown here is derived from an EMBL/GenBank/DDBJ whole genome shotgun (WGS) entry which is preliminary data.</text>
</comment>
<evidence type="ECO:0000256" key="1">
    <source>
        <dbReference type="ARBA" id="ARBA00011738"/>
    </source>
</evidence>
<dbReference type="Pfam" id="PF00043">
    <property type="entry name" value="GST_C"/>
    <property type="match status" value="1"/>
</dbReference>
<evidence type="ECO:0008006" key="6">
    <source>
        <dbReference type="Google" id="ProtNLM"/>
    </source>
</evidence>
<feature type="domain" description="GST C-terminal" evidence="3">
    <location>
        <begin position="49"/>
        <end position="179"/>
    </location>
</feature>
<organism evidence="4 5">
    <name type="scientific">Loxostege sticticalis</name>
    <name type="common">Beet webworm moth</name>
    <dbReference type="NCBI Taxonomy" id="481309"/>
    <lineage>
        <taxon>Eukaryota</taxon>
        <taxon>Metazoa</taxon>
        <taxon>Ecdysozoa</taxon>
        <taxon>Arthropoda</taxon>
        <taxon>Hexapoda</taxon>
        <taxon>Insecta</taxon>
        <taxon>Pterygota</taxon>
        <taxon>Neoptera</taxon>
        <taxon>Endopterygota</taxon>
        <taxon>Lepidoptera</taxon>
        <taxon>Glossata</taxon>
        <taxon>Ditrysia</taxon>
        <taxon>Pyraloidea</taxon>
        <taxon>Crambidae</taxon>
        <taxon>Pyraustinae</taxon>
        <taxon>Loxostege</taxon>
    </lineage>
</organism>
<proteinExistence type="predicted"/>
<dbReference type="Proteomes" id="UP001549921">
    <property type="component" value="Unassembled WGS sequence"/>
</dbReference>
<comment type="subunit">
    <text evidence="1">Homodimer.</text>
</comment>
<dbReference type="InterPro" id="IPR036249">
    <property type="entry name" value="Thioredoxin-like_sf"/>
</dbReference>
<feature type="domain" description="GST N-terminal" evidence="2">
    <location>
        <begin position="1"/>
        <end position="82"/>
    </location>
</feature>
<accession>A0ABD0T5L6</accession>
<evidence type="ECO:0000259" key="3">
    <source>
        <dbReference type="PROSITE" id="PS50405"/>
    </source>
</evidence>
<name>A0ABD0T5L6_LOXSC</name>
<dbReference type="PANTHER" id="PTHR43969">
    <property type="entry name" value="GLUTATHIONE S TRANSFERASE D10, ISOFORM A-RELATED"/>
    <property type="match status" value="1"/>
</dbReference>
<dbReference type="Gene3D" id="3.40.30.10">
    <property type="entry name" value="Glutaredoxin"/>
    <property type="match status" value="1"/>
</dbReference>
<gene>
    <name evidence="4" type="ORF">ABMA28_001790</name>
</gene>
<evidence type="ECO:0000259" key="2">
    <source>
        <dbReference type="PROSITE" id="PS50404"/>
    </source>
</evidence>
<dbReference type="PROSITE" id="PS50405">
    <property type="entry name" value="GST_CTER"/>
    <property type="match status" value="1"/>
</dbReference>
<dbReference type="Pfam" id="PF13417">
    <property type="entry name" value="GST_N_3"/>
    <property type="match status" value="1"/>
</dbReference>
<dbReference type="PROSITE" id="PS50404">
    <property type="entry name" value="GST_NTER"/>
    <property type="match status" value="1"/>
</dbReference>
<dbReference type="CDD" id="cd03177">
    <property type="entry name" value="GST_C_Delta_Epsilon"/>
    <property type="match status" value="1"/>
</dbReference>
<dbReference type="FunFam" id="3.40.30.10:FF:000034">
    <property type="entry name" value="glutathione S-transferase 1"/>
    <property type="match status" value="1"/>
</dbReference>
<sequence length="191" mass="21120">MPIDFYSHPASPACRLVRLVAAVLDLELSPKDLNLLEGEHLKPEFLKLNPQHKIPTIVDDGFALGESRAISRYLLAKYGKNSSLYPEDLETRAKIDQILDFELGTLYAGYANYAGQHYAVGSELTLADLALVATVSTLDAMAVSFEKFPNVTKWYELIKTTAPQYEEMNGKGVEMLRGLVAQRLGAAKESL</sequence>
<dbReference type="SUPFAM" id="SSF47616">
    <property type="entry name" value="GST C-terminal domain-like"/>
    <property type="match status" value="1"/>
</dbReference>
<dbReference type="PANTHER" id="PTHR43969:SF9">
    <property type="entry name" value="GLUTATHIONE S TRANSFERASE D10, ISOFORM A-RELATED"/>
    <property type="match status" value="1"/>
</dbReference>
<dbReference type="CDD" id="cd03045">
    <property type="entry name" value="GST_N_Delta_Epsilon"/>
    <property type="match status" value="1"/>
</dbReference>
<protein>
    <recommendedName>
        <fullName evidence="6">Glutathione S-transferase</fullName>
    </recommendedName>
</protein>